<dbReference type="RefSeq" id="WP_186842514.1">
    <property type="nucleotide sequence ID" value="NZ_WJBC01000012.1"/>
</dbReference>
<dbReference type="PANTHER" id="PTHR30595">
    <property type="entry name" value="GLPR-RELATED TRANSCRIPTIONAL REPRESSOR"/>
    <property type="match status" value="1"/>
</dbReference>
<feature type="domain" description="Schlafen AlbA-2" evidence="1">
    <location>
        <begin position="8"/>
        <end position="85"/>
    </location>
</feature>
<dbReference type="Proteomes" id="UP000603234">
    <property type="component" value="Unassembled WGS sequence"/>
</dbReference>
<dbReference type="PANTHER" id="PTHR30595:SF6">
    <property type="entry name" value="SCHLAFEN ALBA-2 DOMAIN-CONTAINING PROTEIN"/>
    <property type="match status" value="1"/>
</dbReference>
<evidence type="ECO:0000259" key="1">
    <source>
        <dbReference type="Pfam" id="PF04326"/>
    </source>
</evidence>
<accession>A0ABR6WW24</accession>
<dbReference type="InterPro" id="IPR007421">
    <property type="entry name" value="Schlafen_AlbA_2_dom"/>
</dbReference>
<dbReference type="Gene3D" id="3.30.950.30">
    <property type="entry name" value="Schlafen, AAA domain"/>
    <property type="match status" value="1"/>
</dbReference>
<name>A0ABR6WW24_9FIRM</name>
<protein>
    <recommendedName>
        <fullName evidence="1">Schlafen AlbA-2 domain-containing protein</fullName>
    </recommendedName>
</protein>
<organism evidence="2 3">
    <name type="scientific">Acetobacterium fimetarium</name>
    <dbReference type="NCBI Taxonomy" id="52691"/>
    <lineage>
        <taxon>Bacteria</taxon>
        <taxon>Bacillati</taxon>
        <taxon>Bacillota</taxon>
        <taxon>Clostridia</taxon>
        <taxon>Eubacteriales</taxon>
        <taxon>Eubacteriaceae</taxon>
        <taxon>Acetobacterium</taxon>
    </lineage>
</organism>
<keyword evidence="3" id="KW-1185">Reference proteome</keyword>
<dbReference type="InterPro" id="IPR038461">
    <property type="entry name" value="Schlafen_AlbA_2_dom_sf"/>
</dbReference>
<dbReference type="Pfam" id="PF04326">
    <property type="entry name" value="SLFN_AlbA_2"/>
    <property type="match status" value="1"/>
</dbReference>
<proteinExistence type="predicted"/>
<gene>
    <name evidence="2" type="ORF">GH808_09315</name>
</gene>
<dbReference type="EMBL" id="WJBC01000012">
    <property type="protein sequence ID" value="MBC3804628.1"/>
    <property type="molecule type" value="Genomic_DNA"/>
</dbReference>
<sequence length="110" mass="12274">MEELLTGESSSIEYKQEVPSNSEKYLKTIIAFANGNGGQMVFGIEDKTCQVVGIPQDQVFMTADRITNAIADACQPVILKLNIKLLKKRRLLSSRCFRGQDDPIILNQRA</sequence>
<evidence type="ECO:0000313" key="3">
    <source>
        <dbReference type="Proteomes" id="UP000603234"/>
    </source>
</evidence>
<comment type="caution">
    <text evidence="2">The sequence shown here is derived from an EMBL/GenBank/DDBJ whole genome shotgun (WGS) entry which is preliminary data.</text>
</comment>
<evidence type="ECO:0000313" key="2">
    <source>
        <dbReference type="EMBL" id="MBC3804628.1"/>
    </source>
</evidence>
<reference evidence="2 3" key="1">
    <citation type="journal article" date="2020" name="mSystems">
        <title>Defining Genomic and Predicted Metabolic Features of the Acetobacterium Genus.</title>
        <authorList>
            <person name="Ross D.E."/>
            <person name="Marshall C.W."/>
            <person name="Gulliver D."/>
            <person name="May H.D."/>
            <person name="Norman R.S."/>
        </authorList>
    </citation>
    <scope>NUCLEOTIDE SEQUENCE [LARGE SCALE GENOMIC DNA]</scope>
    <source>
        <strain evidence="2 3">DSM 8238</strain>
    </source>
</reference>